<evidence type="ECO:0000313" key="12">
    <source>
        <dbReference type="Proteomes" id="UP000005087"/>
    </source>
</evidence>
<dbReference type="Pfam" id="PF17964">
    <property type="entry name" value="Big_10"/>
    <property type="match status" value="1"/>
</dbReference>
<evidence type="ECO:0000256" key="1">
    <source>
        <dbReference type="ARBA" id="ARBA00004752"/>
    </source>
</evidence>
<keyword evidence="4 8" id="KW-0573">Peptidoglycan synthesis</keyword>
<gene>
    <name evidence="11" type="ORF">SacglDRAFT_04111</name>
</gene>
<keyword evidence="3 8" id="KW-0133">Cell shape</keyword>
<feature type="active site" description="Nucleophile" evidence="8">
    <location>
        <position position="328"/>
    </location>
</feature>
<reference evidence="12" key="2">
    <citation type="submission" date="2012-01" db="EMBL/GenBank/DDBJ databases">
        <title>Noncontiguous Finished sequence of chromosome of Saccharomonospora glauca K62.</title>
        <authorList>
            <consortium name="US DOE Joint Genome Institute"/>
            <person name="Lucas S."/>
            <person name="Han J."/>
            <person name="Lapidus A."/>
            <person name="Cheng J.-F."/>
            <person name="Goodwin L."/>
            <person name="Pitluck S."/>
            <person name="Peters L."/>
            <person name="Mikhailova N."/>
            <person name="Held B."/>
            <person name="Detter J.C."/>
            <person name="Han C."/>
            <person name="Tapia R."/>
            <person name="Land M."/>
            <person name="Hauser L."/>
            <person name="Kyrpides N."/>
            <person name="Ivanova N."/>
            <person name="Pagani I."/>
            <person name="Brambilla E.-M."/>
            <person name="Klenk H.-P."/>
            <person name="Woyke T."/>
        </authorList>
    </citation>
    <scope>NUCLEOTIDE SEQUENCE [LARGE SCALE GENOMIC DNA]</scope>
    <source>
        <strain evidence="12">K62</strain>
    </source>
</reference>
<evidence type="ECO:0000256" key="6">
    <source>
        <dbReference type="ARBA" id="ARBA00023316"/>
    </source>
</evidence>
<proteinExistence type="predicted"/>
<dbReference type="Gene3D" id="2.60.40.3780">
    <property type="match status" value="1"/>
</dbReference>
<dbReference type="FunFam" id="2.60.40.3780:FF:000001">
    <property type="entry name" value="L,D-transpeptidase 2"/>
    <property type="match status" value="1"/>
</dbReference>
<dbReference type="InterPro" id="IPR050979">
    <property type="entry name" value="LD-transpeptidase"/>
</dbReference>
<sequence length="383" mass="41154">MVVALAALLGLVACTSSGGGNTAQGAPGEEDAAANAASITLEPSAGSDDVAPRDPVSVTVENGTITDIALTNPEGKKVEGKLSEDKTSWSVAEPLGYGKKYTWSGTAKGADGKDVPIEGSFTTVTPSATNGVRSNVGDGKTYGIAMPISLTFDAPVKDKAAVEKALHVETSPETEGSWAWLSDSSVHWRPKEYWQPNTEVKVRADLYGVHFGDGVYGDNDLTVDFSIGRAQIAKGNTQTHRFEVYRDGEKVADYPASFGLDSDPGRVTRSGVHVVMSKHAKYFMNNPGYGYEDFEVEWAVRISNNGEFTHSAPWSVGDQGNRNVSHGCVNLSPANAKEFYDSALPGDPVEITGSSQQLKEKDGLYYDWIYSWEEWQSFSALDD</sequence>
<feature type="domain" description="L,D-TPase catalytic" evidence="10">
    <location>
        <begin position="231"/>
        <end position="352"/>
    </location>
</feature>
<dbReference type="GO" id="GO:0008360">
    <property type="term" value="P:regulation of cell shape"/>
    <property type="evidence" value="ECO:0007669"/>
    <property type="project" value="UniProtKB-UniRule"/>
</dbReference>
<comment type="pathway">
    <text evidence="7">Glycan biosynthesis.</text>
</comment>
<dbReference type="AlphaFoldDB" id="I1D7L8"/>
<reference evidence="11 12" key="1">
    <citation type="submission" date="2011-09" db="EMBL/GenBank/DDBJ databases">
        <authorList>
            <consortium name="US DOE Joint Genome Institute (JGI-PGF)"/>
            <person name="Lucas S."/>
            <person name="Han J."/>
            <person name="Lapidus A."/>
            <person name="Cheng J.-F."/>
            <person name="Goodwin L."/>
            <person name="Pitluck S."/>
            <person name="Peters L."/>
            <person name="Land M.L."/>
            <person name="Hauser L."/>
            <person name="Brambilla E."/>
            <person name="Klenk H.-P."/>
            <person name="Woyke T.J."/>
        </authorList>
    </citation>
    <scope>NUCLEOTIDE SEQUENCE [LARGE SCALE GENOMIC DNA]</scope>
    <source>
        <strain evidence="11 12">K62</strain>
    </source>
</reference>
<evidence type="ECO:0000256" key="5">
    <source>
        <dbReference type="ARBA" id="ARBA00023315"/>
    </source>
</evidence>
<feature type="active site" description="Proton donor/acceptor" evidence="8">
    <location>
        <position position="310"/>
    </location>
</feature>
<dbReference type="STRING" id="928724.SacglDRAFT_04111"/>
<evidence type="ECO:0000256" key="3">
    <source>
        <dbReference type="ARBA" id="ARBA00022960"/>
    </source>
</evidence>
<keyword evidence="9" id="KW-0732">Signal</keyword>
<dbReference type="GO" id="GO:0018104">
    <property type="term" value="P:peptidoglycan-protein cross-linking"/>
    <property type="evidence" value="ECO:0007669"/>
    <property type="project" value="TreeGrafter"/>
</dbReference>
<dbReference type="HOGENOM" id="CLU_039404_3_0_11"/>
<dbReference type="PANTHER" id="PTHR30582:SF2">
    <property type="entry name" value="L,D-TRANSPEPTIDASE YCIB-RELATED"/>
    <property type="match status" value="1"/>
</dbReference>
<dbReference type="InterPro" id="IPR041280">
    <property type="entry name" value="Big_10"/>
</dbReference>
<evidence type="ECO:0000256" key="7">
    <source>
        <dbReference type="ARBA" id="ARBA00060592"/>
    </source>
</evidence>
<keyword evidence="6 8" id="KW-0961">Cell wall biogenesis/degradation</keyword>
<comment type="pathway">
    <text evidence="1 8">Cell wall biogenesis; peptidoglycan biosynthesis.</text>
</comment>
<dbReference type="Gene3D" id="2.40.440.10">
    <property type="entry name" value="L,D-transpeptidase catalytic domain-like"/>
    <property type="match status" value="1"/>
</dbReference>
<evidence type="ECO:0000256" key="8">
    <source>
        <dbReference type="PROSITE-ProRule" id="PRU01373"/>
    </source>
</evidence>
<protein>
    <recommendedName>
        <fullName evidence="10">L,D-TPase catalytic domain-containing protein</fullName>
    </recommendedName>
</protein>
<keyword evidence="12" id="KW-1185">Reference proteome</keyword>
<name>I1D7L8_9PSEU</name>
<dbReference type="EMBL" id="CM001484">
    <property type="protein sequence ID" value="EIF00943.1"/>
    <property type="molecule type" value="Genomic_DNA"/>
</dbReference>
<evidence type="ECO:0000256" key="2">
    <source>
        <dbReference type="ARBA" id="ARBA00022679"/>
    </source>
</evidence>
<dbReference type="PROSITE" id="PS52029">
    <property type="entry name" value="LD_TPASE"/>
    <property type="match status" value="1"/>
</dbReference>
<dbReference type="CDD" id="cd13432">
    <property type="entry name" value="LDT_IgD_like_2"/>
    <property type="match status" value="1"/>
</dbReference>
<accession>I1D7L8</accession>
<dbReference type="eggNOG" id="COG1376">
    <property type="taxonomic scope" value="Bacteria"/>
</dbReference>
<keyword evidence="2" id="KW-0808">Transferase</keyword>
<dbReference type="GO" id="GO:0005576">
    <property type="term" value="C:extracellular region"/>
    <property type="evidence" value="ECO:0007669"/>
    <property type="project" value="TreeGrafter"/>
</dbReference>
<dbReference type="InterPro" id="IPR038063">
    <property type="entry name" value="Transpep_catalytic_dom"/>
</dbReference>
<evidence type="ECO:0000259" key="10">
    <source>
        <dbReference type="PROSITE" id="PS52029"/>
    </source>
</evidence>
<dbReference type="OrthoDB" id="5242354at2"/>
<keyword evidence="5" id="KW-0012">Acyltransferase</keyword>
<dbReference type="Gene3D" id="2.60.40.3710">
    <property type="match status" value="1"/>
</dbReference>
<feature type="signal peptide" evidence="9">
    <location>
        <begin position="1"/>
        <end position="18"/>
    </location>
</feature>
<evidence type="ECO:0000256" key="4">
    <source>
        <dbReference type="ARBA" id="ARBA00022984"/>
    </source>
</evidence>
<dbReference type="InterPro" id="IPR005490">
    <property type="entry name" value="LD_TPept_cat_dom"/>
</dbReference>
<feature type="chain" id="PRO_5039639545" description="L,D-TPase catalytic domain-containing protein" evidence="9">
    <location>
        <begin position="19"/>
        <end position="383"/>
    </location>
</feature>
<dbReference type="GO" id="GO:0071972">
    <property type="term" value="F:peptidoglycan L,D-transpeptidase activity"/>
    <property type="evidence" value="ECO:0007669"/>
    <property type="project" value="TreeGrafter"/>
</dbReference>
<dbReference type="GO" id="GO:0071555">
    <property type="term" value="P:cell wall organization"/>
    <property type="evidence" value="ECO:0007669"/>
    <property type="project" value="UniProtKB-UniRule"/>
</dbReference>
<dbReference type="PANTHER" id="PTHR30582">
    <property type="entry name" value="L,D-TRANSPEPTIDASE"/>
    <property type="match status" value="1"/>
</dbReference>
<dbReference type="SUPFAM" id="SSF141523">
    <property type="entry name" value="L,D-transpeptidase catalytic domain-like"/>
    <property type="match status" value="1"/>
</dbReference>
<organism evidence="11 12">
    <name type="scientific">Saccharomonospora glauca K62</name>
    <dbReference type="NCBI Taxonomy" id="928724"/>
    <lineage>
        <taxon>Bacteria</taxon>
        <taxon>Bacillati</taxon>
        <taxon>Actinomycetota</taxon>
        <taxon>Actinomycetes</taxon>
        <taxon>Pseudonocardiales</taxon>
        <taxon>Pseudonocardiaceae</taxon>
        <taxon>Saccharomonospora</taxon>
    </lineage>
</organism>
<dbReference type="Proteomes" id="UP000005087">
    <property type="component" value="Chromosome"/>
</dbReference>
<evidence type="ECO:0000256" key="9">
    <source>
        <dbReference type="SAM" id="SignalP"/>
    </source>
</evidence>
<evidence type="ECO:0000313" key="11">
    <source>
        <dbReference type="EMBL" id="EIF00943.1"/>
    </source>
</evidence>
<dbReference type="Pfam" id="PF03734">
    <property type="entry name" value="YkuD"/>
    <property type="match status" value="1"/>
</dbReference>
<dbReference type="UniPathway" id="UPA00219"/>
<dbReference type="CDD" id="cd16913">
    <property type="entry name" value="YkuD_like"/>
    <property type="match status" value="1"/>
</dbReference>
<dbReference type="GO" id="GO:0016746">
    <property type="term" value="F:acyltransferase activity"/>
    <property type="evidence" value="ECO:0007669"/>
    <property type="project" value="UniProtKB-KW"/>
</dbReference>